<dbReference type="PANTHER" id="PTHR43191:SF2">
    <property type="entry name" value="RRNA METHYLTRANSFERASE 3, MITOCHONDRIAL"/>
    <property type="match status" value="1"/>
</dbReference>
<dbReference type="GO" id="GO:0032259">
    <property type="term" value="P:methylation"/>
    <property type="evidence" value="ECO:0007669"/>
    <property type="project" value="UniProtKB-KW"/>
</dbReference>
<evidence type="ECO:0000256" key="3">
    <source>
        <dbReference type="ARBA" id="ARBA00022679"/>
    </source>
</evidence>
<evidence type="ECO:0000259" key="4">
    <source>
        <dbReference type="SMART" id="SM00967"/>
    </source>
</evidence>
<dbReference type="InterPro" id="IPR029064">
    <property type="entry name" value="Ribosomal_eL30-like_sf"/>
</dbReference>
<protein>
    <submittedName>
        <fullName evidence="5">RNA methyltransferase</fullName>
    </submittedName>
</protein>
<dbReference type="Proteomes" id="UP000037854">
    <property type="component" value="Unassembled WGS sequence"/>
</dbReference>
<keyword evidence="3" id="KW-0808">Transferase</keyword>
<keyword evidence="6" id="KW-1185">Reference proteome</keyword>
<reference evidence="5 6" key="1">
    <citation type="submission" date="2015-07" db="EMBL/GenBank/DDBJ databases">
        <title>High-quality draft genome sequence of Oceanobacillus caeni HM6, a bacillus isolated from a human feces.</title>
        <authorList>
            <person name="Kumar J."/>
            <person name="Verma M.K."/>
            <person name="Pandey R."/>
            <person name="Bhambi M."/>
            <person name="Chauhan N."/>
        </authorList>
    </citation>
    <scope>NUCLEOTIDE SEQUENCE [LARGE SCALE GENOMIC DNA]</scope>
    <source>
        <strain evidence="5 6">HM6</strain>
    </source>
</reference>
<dbReference type="InterPro" id="IPR013123">
    <property type="entry name" value="SpoU_subst-bd"/>
</dbReference>
<dbReference type="GO" id="GO:0008168">
    <property type="term" value="F:methyltransferase activity"/>
    <property type="evidence" value="ECO:0007669"/>
    <property type="project" value="UniProtKB-KW"/>
</dbReference>
<dbReference type="CDD" id="cd18095">
    <property type="entry name" value="SpoU-like_rRNA-MTase"/>
    <property type="match status" value="1"/>
</dbReference>
<accession>A0ABR5MIN0</accession>
<dbReference type="PANTHER" id="PTHR43191">
    <property type="entry name" value="RRNA METHYLTRANSFERASE 3"/>
    <property type="match status" value="1"/>
</dbReference>
<dbReference type="Pfam" id="PF00588">
    <property type="entry name" value="SpoU_methylase"/>
    <property type="match status" value="1"/>
</dbReference>
<organism evidence="5 6">
    <name type="scientific">Oceanobacillus caeni</name>
    <dbReference type="NCBI Taxonomy" id="405946"/>
    <lineage>
        <taxon>Bacteria</taxon>
        <taxon>Bacillati</taxon>
        <taxon>Bacillota</taxon>
        <taxon>Bacilli</taxon>
        <taxon>Bacillales</taxon>
        <taxon>Bacillaceae</taxon>
        <taxon>Oceanobacillus</taxon>
    </lineage>
</organism>
<dbReference type="Pfam" id="PF22435">
    <property type="entry name" value="MRM3-like_sub_bind"/>
    <property type="match status" value="1"/>
</dbReference>
<dbReference type="InterPro" id="IPR051259">
    <property type="entry name" value="rRNA_Methyltransferase"/>
</dbReference>
<dbReference type="InterPro" id="IPR001537">
    <property type="entry name" value="SpoU_MeTrfase"/>
</dbReference>
<sequence length="249" mass="27508">MITSVKNETVKAWKKLQKRRERTNTQTFLVEGYHLLQEAKNSNWGIKEIIIQEGVELPSWCENFNITIVSNNVFEHISETRSPQGIAAIIEMKKLEKVVGKHTLLIDSIQDPGNLGTIIRTADAAGFDGVILGNGTVDLYNDKVIRATQGSIFHIPIFEKDLQKVIPELKADGFSIWATALEGATLYHEVSIDTKVAIVLGNEGAGVNKEIINQADKIVKIPIYGQAESLNVSIAAGILMYYAKDSCNK</sequence>
<dbReference type="Gene3D" id="3.30.1330.30">
    <property type="match status" value="1"/>
</dbReference>
<evidence type="ECO:0000256" key="1">
    <source>
        <dbReference type="ARBA" id="ARBA00007228"/>
    </source>
</evidence>
<keyword evidence="2 5" id="KW-0489">Methyltransferase</keyword>
<evidence type="ECO:0000256" key="2">
    <source>
        <dbReference type="ARBA" id="ARBA00022603"/>
    </source>
</evidence>
<comment type="caution">
    <text evidence="5">The sequence shown here is derived from an EMBL/GenBank/DDBJ whole genome shotgun (WGS) entry which is preliminary data.</text>
</comment>
<feature type="domain" description="RNA 2-O ribose methyltransferase substrate binding" evidence="4">
    <location>
        <begin position="29"/>
        <end position="96"/>
    </location>
</feature>
<dbReference type="Gene3D" id="3.40.1280.10">
    <property type="match status" value="1"/>
</dbReference>
<dbReference type="SUPFAM" id="SSF55315">
    <property type="entry name" value="L30e-like"/>
    <property type="match status" value="1"/>
</dbReference>
<dbReference type="SUPFAM" id="SSF75217">
    <property type="entry name" value="alpha/beta knot"/>
    <property type="match status" value="1"/>
</dbReference>
<evidence type="ECO:0000313" key="6">
    <source>
        <dbReference type="Proteomes" id="UP000037854"/>
    </source>
</evidence>
<dbReference type="InterPro" id="IPR029026">
    <property type="entry name" value="tRNA_m1G_MTases_N"/>
</dbReference>
<name>A0ABR5MIN0_9BACI</name>
<proteinExistence type="inferred from homology"/>
<comment type="similarity">
    <text evidence="1">Belongs to the class IV-like SAM-binding methyltransferase superfamily. RNA methyltransferase TrmH family.</text>
</comment>
<dbReference type="InterPro" id="IPR029028">
    <property type="entry name" value="Alpha/beta_knot_MTases"/>
</dbReference>
<dbReference type="EMBL" id="LGTK01000038">
    <property type="protein sequence ID" value="KPH73915.1"/>
    <property type="molecule type" value="Genomic_DNA"/>
</dbReference>
<dbReference type="RefSeq" id="WP_060668694.1">
    <property type="nucleotide sequence ID" value="NZ_JARTGE010000160.1"/>
</dbReference>
<evidence type="ECO:0000313" key="5">
    <source>
        <dbReference type="EMBL" id="KPH73915.1"/>
    </source>
</evidence>
<dbReference type="SMART" id="SM00967">
    <property type="entry name" value="SpoU_sub_bind"/>
    <property type="match status" value="1"/>
</dbReference>
<gene>
    <name evidence="5" type="ORF">AFL42_11250</name>
</gene>
<dbReference type="InterPro" id="IPR053888">
    <property type="entry name" value="MRM3-like_sub_bind"/>
</dbReference>